<dbReference type="GO" id="GO:0045254">
    <property type="term" value="C:pyruvate dehydrogenase complex"/>
    <property type="evidence" value="ECO:0007669"/>
    <property type="project" value="InterPro"/>
</dbReference>
<reference evidence="6" key="1">
    <citation type="submission" date="2022-07" db="EMBL/GenBank/DDBJ databases">
        <title>Phylogenomic reconstructions and comparative analyses of Kickxellomycotina fungi.</title>
        <authorList>
            <person name="Reynolds N.K."/>
            <person name="Stajich J.E."/>
            <person name="Barry K."/>
            <person name="Grigoriev I.V."/>
            <person name="Crous P."/>
            <person name="Smith M.E."/>
        </authorList>
    </citation>
    <scope>NUCLEOTIDE SEQUENCE</scope>
    <source>
        <strain evidence="6">CBS 109367</strain>
    </source>
</reference>
<keyword evidence="2" id="KW-0450">Lipoyl</keyword>
<dbReference type="FunFam" id="2.40.50.100:FF:000010">
    <property type="entry name" value="Acetyltransferase component of pyruvate dehydrogenase complex"/>
    <property type="match status" value="1"/>
</dbReference>
<dbReference type="SUPFAM" id="SSF52777">
    <property type="entry name" value="CoA-dependent acyltransferases"/>
    <property type="match status" value="1"/>
</dbReference>
<sequence length="448" mass="45576">MFARFSAVGRSARVAASRFHTAAVRAEASQFTMPALSPTMTEGGIARWEKKEGESFSAGDLLLQIETDKAQMDVEAQDDGVLVKILAPDGSQNVAVNTPIAILAEEGDDLAGIDIAGLSAAKGAVAPAKAESVHVAPAPTTVVSEPKSEDNSAHGQLSPAVTFAIHANHIANASEIAGSGPKGRILKGDVIQFLKDGKAVIDKEASAKHAAAPVAAPAVVAKSQPAPSAARPSADAETAFLVQSLESSVLRRLGELELTKLSTTVQVPADKLAKLVKANRALSDTAFALRAAALALHQVPLAKDGNTRVGIAVEGSKAPAVFEIADASTTSVLELAARIKDAQRNAAPVSSLPAVILAAEGVYSPAVLPSGSTVLVVGKPHAVVSSAGANAALDYALNELVGGANGPRPVVSSLESVFDVSAVGESPANAAFVGKVKGFLSNPELLMF</sequence>
<evidence type="ECO:0008006" key="8">
    <source>
        <dbReference type="Google" id="ProtNLM"/>
    </source>
</evidence>
<dbReference type="PANTHER" id="PTHR23151:SF82">
    <property type="entry name" value="PYRUVATE DEHYDROGENASE COMPLEX PROTEIN X COMPONENT, MITOCHONDRIAL"/>
    <property type="match status" value="1"/>
</dbReference>
<evidence type="ECO:0000259" key="4">
    <source>
        <dbReference type="PROSITE" id="PS50968"/>
    </source>
</evidence>
<dbReference type="GO" id="GO:0006086">
    <property type="term" value="P:pyruvate decarboxylation to acetyl-CoA"/>
    <property type="evidence" value="ECO:0007669"/>
    <property type="project" value="InterPro"/>
</dbReference>
<evidence type="ECO:0000259" key="5">
    <source>
        <dbReference type="PROSITE" id="PS51826"/>
    </source>
</evidence>
<accession>A0A9W8GPW6</accession>
<evidence type="ECO:0000256" key="1">
    <source>
        <dbReference type="ARBA" id="ARBA00007317"/>
    </source>
</evidence>
<dbReference type="Gene3D" id="4.10.320.10">
    <property type="entry name" value="E3-binding domain"/>
    <property type="match status" value="1"/>
</dbReference>
<proteinExistence type="inferred from homology"/>
<dbReference type="Proteomes" id="UP001151516">
    <property type="component" value="Unassembled WGS sequence"/>
</dbReference>
<dbReference type="PANTHER" id="PTHR23151">
    <property type="entry name" value="DIHYDROLIPOAMIDE ACETYL/SUCCINYL-TRANSFERASE-RELATED"/>
    <property type="match status" value="1"/>
</dbReference>
<dbReference type="Pfam" id="PF00364">
    <property type="entry name" value="Biotin_lipoyl"/>
    <property type="match status" value="1"/>
</dbReference>
<dbReference type="EMBL" id="JANBTX010000008">
    <property type="protein sequence ID" value="KAJ2690696.1"/>
    <property type="molecule type" value="Genomic_DNA"/>
</dbReference>
<keyword evidence="7" id="KW-1185">Reference proteome</keyword>
<feature type="domain" description="Lipoyl-binding" evidence="4">
    <location>
        <begin position="28"/>
        <end position="104"/>
    </location>
</feature>
<dbReference type="InterPro" id="IPR004167">
    <property type="entry name" value="PSBD"/>
</dbReference>
<dbReference type="Gene3D" id="2.40.50.100">
    <property type="match status" value="1"/>
</dbReference>
<dbReference type="InterPro" id="IPR045257">
    <property type="entry name" value="E2/Pdx1"/>
</dbReference>
<feature type="domain" description="Peripheral subunit-binding (PSBD)" evidence="5">
    <location>
        <begin position="156"/>
        <end position="194"/>
    </location>
</feature>
<dbReference type="InterPro" id="IPR000089">
    <property type="entry name" value="Biotin_lipoyl"/>
</dbReference>
<dbReference type="Pfam" id="PF02817">
    <property type="entry name" value="E3_binding"/>
    <property type="match status" value="1"/>
</dbReference>
<name>A0A9W8GPW6_9FUNG</name>
<evidence type="ECO:0000313" key="6">
    <source>
        <dbReference type="EMBL" id="KAJ2690696.1"/>
    </source>
</evidence>
<dbReference type="PROSITE" id="PS50968">
    <property type="entry name" value="BIOTINYL_LIPOYL"/>
    <property type="match status" value="1"/>
</dbReference>
<dbReference type="InterPro" id="IPR011053">
    <property type="entry name" value="Single_hybrid_motif"/>
</dbReference>
<dbReference type="GO" id="GO:0004742">
    <property type="term" value="F:dihydrolipoyllysine-residue acetyltransferase activity"/>
    <property type="evidence" value="ECO:0007669"/>
    <property type="project" value="TreeGrafter"/>
</dbReference>
<dbReference type="SUPFAM" id="SSF47005">
    <property type="entry name" value="Peripheral subunit-binding domain of 2-oxo acid dehydrogenase complex"/>
    <property type="match status" value="1"/>
</dbReference>
<dbReference type="SUPFAM" id="SSF51230">
    <property type="entry name" value="Single hybrid motif"/>
    <property type="match status" value="1"/>
</dbReference>
<dbReference type="InterPro" id="IPR003016">
    <property type="entry name" value="2-oxoA_DH_lipoyl-BS"/>
</dbReference>
<organism evidence="6 7">
    <name type="scientific">Coemansia spiralis</name>
    <dbReference type="NCBI Taxonomy" id="417178"/>
    <lineage>
        <taxon>Eukaryota</taxon>
        <taxon>Fungi</taxon>
        <taxon>Fungi incertae sedis</taxon>
        <taxon>Zoopagomycota</taxon>
        <taxon>Kickxellomycotina</taxon>
        <taxon>Kickxellomycetes</taxon>
        <taxon>Kickxellales</taxon>
        <taxon>Kickxellaceae</taxon>
        <taxon>Coemansia</taxon>
    </lineage>
</organism>
<dbReference type="CDD" id="cd06849">
    <property type="entry name" value="lipoyl_domain"/>
    <property type="match status" value="1"/>
</dbReference>
<gene>
    <name evidence="6" type="ORF">IWW39_000498</name>
</gene>
<dbReference type="PROSITE" id="PS51826">
    <property type="entry name" value="PSBD"/>
    <property type="match status" value="1"/>
</dbReference>
<dbReference type="InterPro" id="IPR036625">
    <property type="entry name" value="E3-bd_dom_sf"/>
</dbReference>
<protein>
    <recommendedName>
        <fullName evidence="8">Dihydrolipoamide acetyltransferase component of pyruvate dehydrogenase complex</fullName>
    </recommendedName>
</protein>
<dbReference type="OrthoDB" id="537444at2759"/>
<evidence type="ECO:0000313" key="7">
    <source>
        <dbReference type="Proteomes" id="UP001151516"/>
    </source>
</evidence>
<keyword evidence="3" id="KW-0809">Transit peptide</keyword>
<evidence type="ECO:0000256" key="2">
    <source>
        <dbReference type="ARBA" id="ARBA00022823"/>
    </source>
</evidence>
<dbReference type="PROSITE" id="PS00189">
    <property type="entry name" value="LIPOYL"/>
    <property type="match status" value="1"/>
</dbReference>
<dbReference type="AlphaFoldDB" id="A0A9W8GPW6"/>
<comment type="caution">
    <text evidence="6">The sequence shown here is derived from an EMBL/GenBank/DDBJ whole genome shotgun (WGS) entry which is preliminary data.</text>
</comment>
<comment type="similarity">
    <text evidence="1">Belongs to the 2-oxoacid dehydrogenase family.</text>
</comment>
<evidence type="ECO:0000256" key="3">
    <source>
        <dbReference type="ARBA" id="ARBA00022946"/>
    </source>
</evidence>